<evidence type="ECO:0000313" key="3">
    <source>
        <dbReference type="Proteomes" id="UP000789390"/>
    </source>
</evidence>
<feature type="domain" description="NADPH-dependent FMN reductase-like" evidence="1">
    <location>
        <begin position="5"/>
        <end position="152"/>
    </location>
</feature>
<dbReference type="OrthoDB" id="68575at2759"/>
<dbReference type="AlphaFoldDB" id="A0A8J2RN32"/>
<name>A0A8J2RN32_9CRUS</name>
<dbReference type="InterPro" id="IPR050712">
    <property type="entry name" value="NAD(P)H-dep_reductase"/>
</dbReference>
<dbReference type="PANTHER" id="PTHR30543">
    <property type="entry name" value="CHROMATE REDUCTASE"/>
    <property type="match status" value="1"/>
</dbReference>
<dbReference type="SUPFAM" id="SSF52218">
    <property type="entry name" value="Flavoproteins"/>
    <property type="match status" value="1"/>
</dbReference>
<dbReference type="GO" id="GO:0016491">
    <property type="term" value="F:oxidoreductase activity"/>
    <property type="evidence" value="ECO:0007669"/>
    <property type="project" value="InterPro"/>
</dbReference>
<dbReference type="FunFam" id="3.40.50.360:FF:000078">
    <property type="entry name" value="Chromate reductase"/>
    <property type="match status" value="1"/>
</dbReference>
<dbReference type="Proteomes" id="UP000789390">
    <property type="component" value="Unassembled WGS sequence"/>
</dbReference>
<dbReference type="PANTHER" id="PTHR30543:SF21">
    <property type="entry name" value="NAD(P)H-DEPENDENT FMN REDUCTASE LOT6"/>
    <property type="match status" value="1"/>
</dbReference>
<proteinExistence type="predicted"/>
<organism evidence="2 3">
    <name type="scientific">Daphnia galeata</name>
    <dbReference type="NCBI Taxonomy" id="27404"/>
    <lineage>
        <taxon>Eukaryota</taxon>
        <taxon>Metazoa</taxon>
        <taxon>Ecdysozoa</taxon>
        <taxon>Arthropoda</taxon>
        <taxon>Crustacea</taxon>
        <taxon>Branchiopoda</taxon>
        <taxon>Diplostraca</taxon>
        <taxon>Cladocera</taxon>
        <taxon>Anomopoda</taxon>
        <taxon>Daphniidae</taxon>
        <taxon>Daphnia</taxon>
    </lineage>
</organism>
<accession>A0A8J2RN32</accession>
<evidence type="ECO:0000259" key="1">
    <source>
        <dbReference type="Pfam" id="PF03358"/>
    </source>
</evidence>
<evidence type="ECO:0000313" key="2">
    <source>
        <dbReference type="EMBL" id="CAH0107674.1"/>
    </source>
</evidence>
<dbReference type="GO" id="GO:0010181">
    <property type="term" value="F:FMN binding"/>
    <property type="evidence" value="ECO:0007669"/>
    <property type="project" value="TreeGrafter"/>
</dbReference>
<protein>
    <recommendedName>
        <fullName evidence="1">NADPH-dependent FMN reductase-like domain-containing protein</fullName>
    </recommendedName>
</protein>
<gene>
    <name evidence="2" type="ORF">DGAL_LOCUS10996</name>
</gene>
<reference evidence="2" key="1">
    <citation type="submission" date="2021-11" db="EMBL/GenBank/DDBJ databases">
        <authorList>
            <person name="Schell T."/>
        </authorList>
    </citation>
    <scope>NUCLEOTIDE SEQUENCE</scope>
    <source>
        <strain evidence="2">M5</strain>
    </source>
</reference>
<dbReference type="Pfam" id="PF03358">
    <property type="entry name" value="FMN_red"/>
    <property type="match status" value="1"/>
</dbReference>
<comment type="caution">
    <text evidence="2">The sequence shown here is derived from an EMBL/GenBank/DDBJ whole genome shotgun (WGS) entry which is preliminary data.</text>
</comment>
<keyword evidence="3" id="KW-1185">Reference proteome</keyword>
<dbReference type="EMBL" id="CAKKLH010000278">
    <property type="protein sequence ID" value="CAH0107674.1"/>
    <property type="molecule type" value="Genomic_DNA"/>
</dbReference>
<sequence length="195" mass="21772">MATKKIIIFLGSTREGRMGERVARYVASVLEKTGMSAKIFDPLEMDFQVLRQPLHFMKDRSVAPSWLIEANEEIAAADGFVVVLSEYNCGVPAALSNMMDHFPPSSYRHRPCSIVTYSMGDYGGVRAATIVQPFLSELGMISLPVRVSLPKVHTKFEDGLPNDTRFQDNVQRLATELSWYADALKNQKATSEIPK</sequence>
<dbReference type="InterPro" id="IPR005025">
    <property type="entry name" value="FMN_Rdtase-like_dom"/>
</dbReference>
<dbReference type="Gene3D" id="3.40.50.360">
    <property type="match status" value="1"/>
</dbReference>
<dbReference type="InterPro" id="IPR029039">
    <property type="entry name" value="Flavoprotein-like_sf"/>
</dbReference>
<dbReference type="GO" id="GO:0005829">
    <property type="term" value="C:cytosol"/>
    <property type="evidence" value="ECO:0007669"/>
    <property type="project" value="TreeGrafter"/>
</dbReference>